<dbReference type="InterPro" id="IPR000715">
    <property type="entry name" value="Glycosyl_transferase_4"/>
</dbReference>
<evidence type="ECO:0000256" key="7">
    <source>
        <dbReference type="SAM" id="Phobius"/>
    </source>
</evidence>
<feature type="transmembrane region" description="Helical" evidence="7">
    <location>
        <begin position="71"/>
        <end position="88"/>
    </location>
</feature>
<feature type="transmembrane region" description="Helical" evidence="7">
    <location>
        <begin position="100"/>
        <end position="127"/>
    </location>
</feature>
<feature type="transmembrane region" description="Helical" evidence="7">
    <location>
        <begin position="191"/>
        <end position="213"/>
    </location>
</feature>
<feature type="transmembrane region" description="Helical" evidence="7">
    <location>
        <begin position="285"/>
        <end position="306"/>
    </location>
</feature>
<dbReference type="PANTHER" id="PTHR22926:SF3">
    <property type="entry name" value="UNDECAPRENYL-PHOSPHATE ALPHA-N-ACETYLGLUCOSAMINYL 1-PHOSPHATE TRANSFERASE"/>
    <property type="match status" value="1"/>
</dbReference>
<evidence type="ECO:0000256" key="3">
    <source>
        <dbReference type="ARBA" id="ARBA00022679"/>
    </source>
</evidence>
<evidence type="ECO:0000313" key="9">
    <source>
        <dbReference type="Proteomes" id="UP000623461"/>
    </source>
</evidence>
<evidence type="ECO:0000256" key="5">
    <source>
        <dbReference type="ARBA" id="ARBA00022989"/>
    </source>
</evidence>
<keyword evidence="3 8" id="KW-0808">Transferase</keyword>
<evidence type="ECO:0000256" key="2">
    <source>
        <dbReference type="ARBA" id="ARBA00022475"/>
    </source>
</evidence>
<evidence type="ECO:0000256" key="6">
    <source>
        <dbReference type="ARBA" id="ARBA00023136"/>
    </source>
</evidence>
<feature type="transmembrane region" description="Helical" evidence="7">
    <location>
        <begin position="139"/>
        <end position="160"/>
    </location>
</feature>
<dbReference type="Proteomes" id="UP000623461">
    <property type="component" value="Unassembled WGS sequence"/>
</dbReference>
<proteinExistence type="predicted"/>
<keyword evidence="4 7" id="KW-0812">Transmembrane</keyword>
<dbReference type="GO" id="GO:0016740">
    <property type="term" value="F:transferase activity"/>
    <property type="evidence" value="ECO:0007669"/>
    <property type="project" value="UniProtKB-KW"/>
</dbReference>
<protein>
    <submittedName>
        <fullName evidence="8">Glycosyl transferase</fullName>
    </submittedName>
</protein>
<dbReference type="Pfam" id="PF00953">
    <property type="entry name" value="Glycos_transf_4"/>
    <property type="match status" value="1"/>
</dbReference>
<gene>
    <name evidence="8" type="ORF">GCM10009721_26420</name>
</gene>
<feature type="transmembrane region" description="Helical" evidence="7">
    <location>
        <begin position="166"/>
        <end position="184"/>
    </location>
</feature>
<evidence type="ECO:0000313" key="8">
    <source>
        <dbReference type="EMBL" id="GGM98095.1"/>
    </source>
</evidence>
<dbReference type="EMBL" id="BMNZ01000004">
    <property type="protein sequence ID" value="GGM98095.1"/>
    <property type="molecule type" value="Genomic_DNA"/>
</dbReference>
<keyword evidence="6 7" id="KW-0472">Membrane</keyword>
<accession>A0ABQ2I1W5</accession>
<keyword evidence="9" id="KW-1185">Reference proteome</keyword>
<comment type="caution">
    <text evidence="8">The sequence shown here is derived from an EMBL/GenBank/DDBJ whole genome shotgun (WGS) entry which is preliminary data.</text>
</comment>
<comment type="subcellular location">
    <subcellularLocation>
        <location evidence="1">Cell membrane</location>
        <topology evidence="1">Multi-pass membrane protein</topology>
    </subcellularLocation>
</comment>
<feature type="transmembrane region" description="Helical" evidence="7">
    <location>
        <begin position="259"/>
        <end position="279"/>
    </location>
</feature>
<keyword evidence="2" id="KW-1003">Cell membrane</keyword>
<reference evidence="9" key="1">
    <citation type="journal article" date="2019" name="Int. J. Syst. Evol. Microbiol.">
        <title>The Global Catalogue of Microorganisms (GCM) 10K type strain sequencing project: providing services to taxonomists for standard genome sequencing and annotation.</title>
        <authorList>
            <consortium name="The Broad Institute Genomics Platform"/>
            <consortium name="The Broad Institute Genome Sequencing Center for Infectious Disease"/>
            <person name="Wu L."/>
            <person name="Ma J."/>
        </authorList>
    </citation>
    <scope>NUCLEOTIDE SEQUENCE [LARGE SCALE GENOMIC DNA]</scope>
    <source>
        <strain evidence="9">JCM 1365</strain>
    </source>
</reference>
<evidence type="ECO:0000256" key="4">
    <source>
        <dbReference type="ARBA" id="ARBA00022692"/>
    </source>
</evidence>
<feature type="transmembrane region" description="Helical" evidence="7">
    <location>
        <begin position="219"/>
        <end position="238"/>
    </location>
</feature>
<keyword evidence="5 7" id="KW-1133">Transmembrane helix</keyword>
<dbReference type="PANTHER" id="PTHR22926">
    <property type="entry name" value="PHOSPHO-N-ACETYLMURAMOYL-PENTAPEPTIDE-TRANSFERASE"/>
    <property type="match status" value="1"/>
</dbReference>
<sequence>MSQVWVAALVSAGLTVVTAPLVRSALLRLGRVDVPNHRSSHTLPTPRGGGLACLTGVIGGAITAQMLGLPVPAVTLTCCVLVALVGLLDDQFSLPALPRLVSQVALGVVAGWMTGIPALAVLGMMLFPVVVNAINFMDGINGITGMVNVAWGVTSIILGARYGSPALGLIGALTAGAALGFLPFNALRARLFLGDVGSYLFGALCAGGILVGLAENVPVLPLVAPLALYLVDVFLTLGRRLRARESLTTAHRDHIYQRLTSGGLEHIQVAAIMFVLSVFVAGSWVFLPALGAFPLTMLAVVSYVLLPEVRSRRLAQKI</sequence>
<name>A0ABQ2I1W5_9MICO</name>
<organism evidence="8 9">
    <name type="scientific">Terrabacter tumescens</name>
    <dbReference type="NCBI Taxonomy" id="60443"/>
    <lineage>
        <taxon>Bacteria</taxon>
        <taxon>Bacillati</taxon>
        <taxon>Actinomycetota</taxon>
        <taxon>Actinomycetes</taxon>
        <taxon>Micrococcales</taxon>
        <taxon>Intrasporangiaceae</taxon>
        <taxon>Terrabacter</taxon>
    </lineage>
</organism>
<evidence type="ECO:0000256" key="1">
    <source>
        <dbReference type="ARBA" id="ARBA00004651"/>
    </source>
</evidence>